<proteinExistence type="predicted"/>
<reference evidence="1 2" key="1">
    <citation type="submission" date="2018-07" db="EMBL/GenBank/DDBJ databases">
        <title>Freshwater and sediment microbial communities from various areas in North America, analyzing microbe dynamics in response to fracking.</title>
        <authorList>
            <person name="Lamendella R."/>
        </authorList>
    </citation>
    <scope>NUCLEOTIDE SEQUENCE [LARGE SCALE GENOMIC DNA]</scope>
    <source>
        <strain evidence="1 2">105B</strain>
    </source>
</reference>
<dbReference type="RefSeq" id="WP_114434861.1">
    <property type="nucleotide sequence ID" value="NZ_QPJI01000011.1"/>
</dbReference>
<accession>A0A368XD59</accession>
<organism evidence="1 2">
    <name type="scientific">Marinobacter nauticus</name>
    <name type="common">Marinobacter hydrocarbonoclasticus</name>
    <name type="synonym">Marinobacter aquaeolei</name>
    <dbReference type="NCBI Taxonomy" id="2743"/>
    <lineage>
        <taxon>Bacteria</taxon>
        <taxon>Pseudomonadati</taxon>
        <taxon>Pseudomonadota</taxon>
        <taxon>Gammaproteobacteria</taxon>
        <taxon>Pseudomonadales</taxon>
        <taxon>Marinobacteraceae</taxon>
        <taxon>Marinobacter</taxon>
    </lineage>
</organism>
<comment type="caution">
    <text evidence="1">The sequence shown here is derived from an EMBL/GenBank/DDBJ whole genome shotgun (WGS) entry which is preliminary data.</text>
</comment>
<dbReference type="Proteomes" id="UP000253647">
    <property type="component" value="Unassembled WGS sequence"/>
</dbReference>
<name>A0A368XD59_MARNT</name>
<dbReference type="EMBL" id="QPJI01000011">
    <property type="protein sequence ID" value="RCW65903.1"/>
    <property type="molecule type" value="Genomic_DNA"/>
</dbReference>
<gene>
    <name evidence="1" type="ORF">DET61_1111</name>
</gene>
<protein>
    <submittedName>
        <fullName evidence="1">Uncharacterized protein</fullName>
    </submittedName>
</protein>
<dbReference type="AlphaFoldDB" id="A0A368XD59"/>
<evidence type="ECO:0000313" key="2">
    <source>
        <dbReference type="Proteomes" id="UP000253647"/>
    </source>
</evidence>
<evidence type="ECO:0000313" key="1">
    <source>
        <dbReference type="EMBL" id="RCW65903.1"/>
    </source>
</evidence>
<sequence>MLLDTGLKTYTEYETRIHVAPTGSTIAVSLNLNGRYPGKISEPFTIKDDDYSTFTCSENDGEKMNLKIGRYLQTVELEIIKKKTRDFLGETKLTGNDLREEIRNIVKSVKLEFDNPTEPSQVIPDEPIDGDPEFLIYATDDDLAKFAYTASELCVPYMHPWDAYEYLLLLRKKARGRTVIDLNSYF</sequence>